<dbReference type="PROSITE" id="PS50914">
    <property type="entry name" value="BON"/>
    <property type="match status" value="1"/>
</dbReference>
<keyword evidence="5" id="KW-1185">Reference proteome</keyword>
<dbReference type="PRINTS" id="PR00811">
    <property type="entry name" value="BCTERIALGSPD"/>
</dbReference>
<dbReference type="PANTHER" id="PTHR30332:SF17">
    <property type="entry name" value="TYPE IV PILIATION SYSTEM PROTEIN DR_0774-RELATED"/>
    <property type="match status" value="1"/>
</dbReference>
<keyword evidence="2" id="KW-0732">Signal</keyword>
<feature type="chain" id="PRO_5013882121" evidence="2">
    <location>
        <begin position="41"/>
        <end position="485"/>
    </location>
</feature>
<dbReference type="PANTHER" id="PTHR30332">
    <property type="entry name" value="PROBABLE GENERAL SECRETION PATHWAY PROTEIN D"/>
    <property type="match status" value="1"/>
</dbReference>
<dbReference type="InterPro" id="IPR001775">
    <property type="entry name" value="GspD/PilQ"/>
</dbReference>
<dbReference type="InterPro" id="IPR007055">
    <property type="entry name" value="BON_dom"/>
</dbReference>
<dbReference type="InterPro" id="IPR032789">
    <property type="entry name" value="T2SS-T3SS_pil_N"/>
</dbReference>
<dbReference type="GO" id="GO:0009306">
    <property type="term" value="P:protein secretion"/>
    <property type="evidence" value="ECO:0007669"/>
    <property type="project" value="InterPro"/>
</dbReference>
<dbReference type="RefSeq" id="WP_099472444.1">
    <property type="nucleotide sequence ID" value="NZ_CP041025.1"/>
</dbReference>
<feature type="signal peptide" evidence="2">
    <location>
        <begin position="1"/>
        <end position="40"/>
    </location>
</feature>
<dbReference type="Pfam" id="PF13629">
    <property type="entry name" value="T2SS-T3SS_pil_N"/>
    <property type="match status" value="1"/>
</dbReference>
<evidence type="ECO:0000259" key="3">
    <source>
        <dbReference type="PROSITE" id="PS50914"/>
    </source>
</evidence>
<comment type="similarity">
    <text evidence="1">Belongs to the bacterial secretin family.</text>
</comment>
<evidence type="ECO:0000256" key="1">
    <source>
        <dbReference type="RuleBase" id="RU004003"/>
    </source>
</evidence>
<dbReference type="Proteomes" id="UP000229730">
    <property type="component" value="Unassembled WGS sequence"/>
</dbReference>
<protein>
    <submittedName>
        <fullName evidence="4">Secretion system protein</fullName>
    </submittedName>
</protein>
<dbReference type="EMBL" id="PDEM01000020">
    <property type="protein sequence ID" value="PHZ84872.1"/>
    <property type="molecule type" value="Genomic_DNA"/>
</dbReference>
<dbReference type="Pfam" id="PF04972">
    <property type="entry name" value="BON"/>
    <property type="match status" value="1"/>
</dbReference>
<accession>A0A2G4YRC6</accession>
<evidence type="ECO:0000256" key="2">
    <source>
        <dbReference type="SAM" id="SignalP"/>
    </source>
</evidence>
<dbReference type="Pfam" id="PF00263">
    <property type="entry name" value="Secretin"/>
    <property type="match status" value="1"/>
</dbReference>
<evidence type="ECO:0000313" key="5">
    <source>
        <dbReference type="Proteomes" id="UP000229730"/>
    </source>
</evidence>
<dbReference type="OrthoDB" id="9775455at2"/>
<proteinExistence type="inferred from homology"/>
<dbReference type="InterPro" id="IPR050810">
    <property type="entry name" value="Bact_Secretion_Sys_Channel"/>
</dbReference>
<dbReference type="FunCoup" id="A0A2G4YRC6">
    <property type="interactions" value="87"/>
</dbReference>
<evidence type="ECO:0000313" key="4">
    <source>
        <dbReference type="EMBL" id="PHZ84872.1"/>
    </source>
</evidence>
<dbReference type="AlphaFoldDB" id="A0A2G4YRC6"/>
<feature type="domain" description="BON" evidence="3">
    <location>
        <begin position="109"/>
        <end position="179"/>
    </location>
</feature>
<dbReference type="InterPro" id="IPR004846">
    <property type="entry name" value="T2SS/T3SS_dom"/>
</dbReference>
<dbReference type="GO" id="GO:0015627">
    <property type="term" value="C:type II protein secretion system complex"/>
    <property type="evidence" value="ECO:0007669"/>
    <property type="project" value="TreeGrafter"/>
</dbReference>
<name>A0A2G4YRC6_9PROT</name>
<gene>
    <name evidence="4" type="ORF">CRD36_09095</name>
</gene>
<dbReference type="InParanoid" id="A0A2G4YRC6"/>
<comment type="caution">
    <text evidence="4">The sequence shown here is derived from an EMBL/GenBank/DDBJ whole genome shotgun (WGS) entry which is preliminary data.</text>
</comment>
<reference evidence="4 5" key="1">
    <citation type="submission" date="2017-10" db="EMBL/GenBank/DDBJ databases">
        <title>Frigbacter circumglobatus gen. nov. sp. nov., isolated from sediment cultured in situ.</title>
        <authorList>
            <person name="Zhao Z."/>
        </authorList>
    </citation>
    <scope>NUCLEOTIDE SEQUENCE [LARGE SCALE GENOMIC DNA]</scope>
    <source>
        <strain evidence="4 5">ZYL</strain>
    </source>
</reference>
<sequence>MINPVKTYTSIPLMKHLLRCSVMVVAAATLCVSAPMSASAEKKVEQNNIEVGKGTLLRFKEPVNNVFIANTAIADLQVKSPTLVYIYGKQQGETNLYAVTDDDRVIYEGKIAVNHNLGSLEAALSHVIPDASIQVQSYEGLLLLTGNVKSPEQAEDARRMAEDFIGKDKTIINKLQIATPVQVNLRVRIAEIGRDTKKQLGFSWENLFANGSTAIGVVQGANVIDLIPDPTGITNNLIKEFAVQGRGLNSLFGGFRAGNFDINFIIDALETEGVLSVLAEPNLTTLSGEPANFLAGGEYPIPSLDEGQVVIEYKEFGISLDFTPVVLDDGRINMHIKPEVSQLTSNGAVTIQGFNIPALSTRRAETTIELGSGQSFAIAGLLQNSVNHDLTKFPWLGDIPILGTLFRSSKYNRQETELVIIVTPYIVQPHNGGSMPMPTDGLEIPNDYDRYIKGQSFTTRKPDIAPPAQGKNGHTLKSAAGFILD</sequence>
<organism evidence="4 5">
    <name type="scientific">Paremcibacter congregatus</name>
    <dbReference type="NCBI Taxonomy" id="2043170"/>
    <lineage>
        <taxon>Bacteria</taxon>
        <taxon>Pseudomonadati</taxon>
        <taxon>Pseudomonadota</taxon>
        <taxon>Alphaproteobacteria</taxon>
        <taxon>Emcibacterales</taxon>
        <taxon>Emcibacteraceae</taxon>
        <taxon>Paremcibacter</taxon>
    </lineage>
</organism>